<evidence type="ECO:0000313" key="4">
    <source>
        <dbReference type="Proteomes" id="UP000002384"/>
    </source>
</evidence>
<dbReference type="EMBL" id="CP001291">
    <property type="protein sequence ID" value="ACK68665.1"/>
    <property type="molecule type" value="Genomic_DNA"/>
</dbReference>
<dbReference type="Gene3D" id="3.20.20.100">
    <property type="entry name" value="NADP-dependent oxidoreductase domain"/>
    <property type="match status" value="1"/>
</dbReference>
<dbReference type="Pfam" id="PF00248">
    <property type="entry name" value="Aldo_ket_red"/>
    <property type="match status" value="1"/>
</dbReference>
<dbReference type="InterPro" id="IPR050791">
    <property type="entry name" value="Aldo-Keto_reductase"/>
</dbReference>
<proteinExistence type="predicted"/>
<protein>
    <submittedName>
        <fullName evidence="3">Aldo/keto reductase</fullName>
    </submittedName>
</protein>
<gene>
    <name evidence="3" type="ordered locus">PCC7424_0196</name>
</gene>
<organism evidence="3 4">
    <name type="scientific">Gloeothece citriformis (strain PCC 7424)</name>
    <name type="common">Cyanothece sp. (strain PCC 7424)</name>
    <dbReference type="NCBI Taxonomy" id="65393"/>
    <lineage>
        <taxon>Bacteria</taxon>
        <taxon>Bacillati</taxon>
        <taxon>Cyanobacteriota</taxon>
        <taxon>Cyanophyceae</taxon>
        <taxon>Oscillatoriophycideae</taxon>
        <taxon>Chroococcales</taxon>
        <taxon>Aphanothecaceae</taxon>
        <taxon>Gloeothece</taxon>
        <taxon>Gloeothece citriformis</taxon>
    </lineage>
</organism>
<dbReference type="STRING" id="65393.PCC7424_0196"/>
<dbReference type="InterPro" id="IPR036812">
    <property type="entry name" value="NAD(P)_OxRdtase_dom_sf"/>
</dbReference>
<evidence type="ECO:0000259" key="2">
    <source>
        <dbReference type="Pfam" id="PF00248"/>
    </source>
</evidence>
<dbReference type="PANTHER" id="PTHR43625:SF5">
    <property type="entry name" value="PYRIDOXAL REDUCTASE, CHLOROPLASTIC"/>
    <property type="match status" value="1"/>
</dbReference>
<dbReference type="RefSeq" id="WP_012597615.1">
    <property type="nucleotide sequence ID" value="NC_011729.1"/>
</dbReference>
<evidence type="ECO:0000313" key="3">
    <source>
        <dbReference type="EMBL" id="ACK68665.1"/>
    </source>
</evidence>
<dbReference type="KEGG" id="cyc:PCC7424_0196"/>
<feature type="domain" description="NADP-dependent oxidoreductase" evidence="2">
    <location>
        <begin position="17"/>
        <end position="315"/>
    </location>
</feature>
<sequence length="331" mass="36980">MGLAQTQNHQPITFPLMGCGTWAWGNRLLWGYDQSMDRQLQEVFNLCVANGVTLFDSGDSYGTGKLQGRSETLLGQFYRDYQGINQNNICLATKLAAYPWRLTRQSMISACQASAKRLGKKVDLVQMHWSTANYAPWQERALLGGLGDLYQQGQVKGVGLSNYGSKRLKQVYQIFSDRHIPILSLQVQYSLLSTYPVTELGLKEVCDELGIKLIAYSPLGLGLLTGKYDEKNALPKGVRGILFKRLLPGIRPLLQCLEAVAQHREKTMAQVALNWCICKGTIPIPGAKTLVQAQDNIGALGWRLDEGEIEELDRVAANLERKMVQNIFQTR</sequence>
<keyword evidence="1" id="KW-0560">Oxidoreductase</keyword>
<dbReference type="AlphaFoldDB" id="B7KAJ3"/>
<dbReference type="Proteomes" id="UP000002384">
    <property type="component" value="Chromosome"/>
</dbReference>
<keyword evidence="4" id="KW-1185">Reference proteome</keyword>
<dbReference type="GO" id="GO:0016491">
    <property type="term" value="F:oxidoreductase activity"/>
    <property type="evidence" value="ECO:0007669"/>
    <property type="project" value="UniProtKB-KW"/>
</dbReference>
<evidence type="ECO:0000256" key="1">
    <source>
        <dbReference type="ARBA" id="ARBA00023002"/>
    </source>
</evidence>
<dbReference type="SUPFAM" id="SSF51430">
    <property type="entry name" value="NAD(P)-linked oxidoreductase"/>
    <property type="match status" value="1"/>
</dbReference>
<name>B7KAJ3_GLOC7</name>
<dbReference type="CDD" id="cd19093">
    <property type="entry name" value="AKR_AtPLR-like"/>
    <property type="match status" value="1"/>
</dbReference>
<dbReference type="HOGENOM" id="CLU_023205_2_3_3"/>
<reference evidence="4" key="1">
    <citation type="journal article" date="2011" name="MBio">
        <title>Novel metabolic attributes of the genus Cyanothece, comprising a group of unicellular nitrogen-fixing Cyanobacteria.</title>
        <authorList>
            <person name="Bandyopadhyay A."/>
            <person name="Elvitigala T."/>
            <person name="Welsh E."/>
            <person name="Stockel J."/>
            <person name="Liberton M."/>
            <person name="Min H."/>
            <person name="Sherman L.A."/>
            <person name="Pakrasi H.B."/>
        </authorList>
    </citation>
    <scope>NUCLEOTIDE SEQUENCE [LARGE SCALE GENOMIC DNA]</scope>
    <source>
        <strain evidence="4">PCC 7424</strain>
    </source>
</reference>
<dbReference type="GO" id="GO:0005737">
    <property type="term" value="C:cytoplasm"/>
    <property type="evidence" value="ECO:0007669"/>
    <property type="project" value="TreeGrafter"/>
</dbReference>
<accession>B7KAJ3</accession>
<dbReference type="InterPro" id="IPR023210">
    <property type="entry name" value="NADP_OxRdtase_dom"/>
</dbReference>
<dbReference type="PANTHER" id="PTHR43625">
    <property type="entry name" value="AFLATOXIN B1 ALDEHYDE REDUCTASE"/>
    <property type="match status" value="1"/>
</dbReference>
<dbReference type="eggNOG" id="COG0667">
    <property type="taxonomic scope" value="Bacteria"/>
</dbReference>